<reference evidence="4 5" key="1">
    <citation type="submission" date="2021-01" db="EMBL/GenBank/DDBJ databases">
        <title>Whole genome shotgun sequence of Actinoplanes deccanensis NBRC 13994.</title>
        <authorList>
            <person name="Komaki H."/>
            <person name="Tamura T."/>
        </authorList>
    </citation>
    <scope>NUCLEOTIDE SEQUENCE [LARGE SCALE GENOMIC DNA]</scope>
    <source>
        <strain evidence="4 5">NBRC 13994</strain>
    </source>
</reference>
<dbReference type="PROSITE" id="PS50887">
    <property type="entry name" value="GGDEF"/>
    <property type="match status" value="1"/>
</dbReference>
<dbReference type="InterPro" id="IPR001633">
    <property type="entry name" value="EAL_dom"/>
</dbReference>
<dbReference type="Proteomes" id="UP000609879">
    <property type="component" value="Unassembled WGS sequence"/>
</dbReference>
<feature type="region of interest" description="Disordered" evidence="1">
    <location>
        <begin position="482"/>
        <end position="518"/>
    </location>
</feature>
<dbReference type="Pfam" id="PF00990">
    <property type="entry name" value="GGDEF"/>
    <property type="match status" value="1"/>
</dbReference>
<dbReference type="InterPro" id="IPR000160">
    <property type="entry name" value="GGDEF_dom"/>
</dbReference>
<protein>
    <recommendedName>
        <fullName evidence="6">Diguanylate cyclase/phosphodiesterase</fullName>
    </recommendedName>
</protein>
<dbReference type="InterPro" id="IPR050706">
    <property type="entry name" value="Cyclic-di-GMP_PDE-like"/>
</dbReference>
<organism evidence="4 5">
    <name type="scientific">Paractinoplanes deccanensis</name>
    <dbReference type="NCBI Taxonomy" id="113561"/>
    <lineage>
        <taxon>Bacteria</taxon>
        <taxon>Bacillati</taxon>
        <taxon>Actinomycetota</taxon>
        <taxon>Actinomycetes</taxon>
        <taxon>Micromonosporales</taxon>
        <taxon>Micromonosporaceae</taxon>
        <taxon>Paractinoplanes</taxon>
    </lineage>
</organism>
<dbReference type="InterPro" id="IPR029787">
    <property type="entry name" value="Nucleotide_cyclase"/>
</dbReference>
<name>A0ABQ3YBW6_9ACTN</name>
<dbReference type="CDD" id="cd01948">
    <property type="entry name" value="EAL"/>
    <property type="match status" value="1"/>
</dbReference>
<evidence type="ECO:0000259" key="3">
    <source>
        <dbReference type="PROSITE" id="PS50887"/>
    </source>
</evidence>
<feature type="compositionally biased region" description="Basic and acidic residues" evidence="1">
    <location>
        <begin position="503"/>
        <end position="518"/>
    </location>
</feature>
<dbReference type="SMART" id="SM00052">
    <property type="entry name" value="EAL"/>
    <property type="match status" value="1"/>
</dbReference>
<dbReference type="InterPro" id="IPR043128">
    <property type="entry name" value="Rev_trsase/Diguanyl_cyclase"/>
</dbReference>
<dbReference type="EMBL" id="BOMI01000121">
    <property type="protein sequence ID" value="GID77497.1"/>
    <property type="molecule type" value="Genomic_DNA"/>
</dbReference>
<dbReference type="PROSITE" id="PS50883">
    <property type="entry name" value="EAL"/>
    <property type="match status" value="1"/>
</dbReference>
<proteinExistence type="predicted"/>
<evidence type="ECO:0000313" key="5">
    <source>
        <dbReference type="Proteomes" id="UP000609879"/>
    </source>
</evidence>
<comment type="caution">
    <text evidence="4">The sequence shown here is derived from an EMBL/GenBank/DDBJ whole genome shotgun (WGS) entry which is preliminary data.</text>
</comment>
<dbReference type="Pfam" id="PF00563">
    <property type="entry name" value="EAL"/>
    <property type="match status" value="2"/>
</dbReference>
<evidence type="ECO:0000259" key="2">
    <source>
        <dbReference type="PROSITE" id="PS50883"/>
    </source>
</evidence>
<dbReference type="SUPFAM" id="SSF55073">
    <property type="entry name" value="Nucleotide cyclase"/>
    <property type="match status" value="1"/>
</dbReference>
<gene>
    <name evidence="4" type="ORF">Ade02nite_61380</name>
</gene>
<dbReference type="RefSeq" id="WP_203771535.1">
    <property type="nucleotide sequence ID" value="NZ_BAAABO010000002.1"/>
</dbReference>
<evidence type="ECO:0000256" key="1">
    <source>
        <dbReference type="SAM" id="MobiDB-lite"/>
    </source>
</evidence>
<evidence type="ECO:0008006" key="6">
    <source>
        <dbReference type="Google" id="ProtNLM"/>
    </source>
</evidence>
<dbReference type="PANTHER" id="PTHR33121">
    <property type="entry name" value="CYCLIC DI-GMP PHOSPHODIESTERASE PDEF"/>
    <property type="match status" value="1"/>
</dbReference>
<dbReference type="Gene3D" id="3.30.70.270">
    <property type="match status" value="1"/>
</dbReference>
<accession>A0ABQ3YBW6</accession>
<dbReference type="InterPro" id="IPR035919">
    <property type="entry name" value="EAL_sf"/>
</dbReference>
<dbReference type="SMART" id="SM00267">
    <property type="entry name" value="GGDEF"/>
    <property type="match status" value="1"/>
</dbReference>
<dbReference type="PANTHER" id="PTHR33121:SF70">
    <property type="entry name" value="SIGNALING PROTEIN YKOW"/>
    <property type="match status" value="1"/>
</dbReference>
<dbReference type="SUPFAM" id="SSF141868">
    <property type="entry name" value="EAL domain-like"/>
    <property type="match status" value="2"/>
</dbReference>
<evidence type="ECO:0000313" key="4">
    <source>
        <dbReference type="EMBL" id="GID77497.1"/>
    </source>
</evidence>
<dbReference type="CDD" id="cd01949">
    <property type="entry name" value="GGDEF"/>
    <property type="match status" value="1"/>
</dbReference>
<feature type="domain" description="EAL" evidence="2">
    <location>
        <begin position="307"/>
        <end position="578"/>
    </location>
</feature>
<feature type="domain" description="GGDEF" evidence="3">
    <location>
        <begin position="179"/>
        <end position="301"/>
    </location>
</feature>
<keyword evidence="5" id="KW-1185">Reference proteome</keyword>
<sequence length="578" mass="61840">MTANDPLAGIAADWLRGVVAAGFVPGVRSRARAALRDLLEEFVAAVRAEPFDPSRGARIGAELVDLRMSAPPVIGATVHLLAGRLPAAIAPEDAGDGVRGRVLALLDTLVTGFVTAQRDAALRAAEEMNRAEKIHWRAVQLDLQRQLQRALLHRPGTGLPNEQHLRKHLAEVIAARPGERLGLCLVSLDRYDELTDTLGHENGTKLLAEVGHRLRPLGLLAHLADDQFAILVTGTAGVDDVMKLADRAVRLLAPDVPVSVGVVERPAAGTDPDGWLHDCRLALRWARQDERGPGVFEPGRAEDDRRRHRLAALLPAALAAGEFTVHYQPLVRLAGRAVIGVEALARWDRLGPRQFIPIAERTGVIRELGQNLLEQACRAGAARPDLRMSVNMSPVQLAVPGLVAGVADVLHRTGMPAERLQLEITETAAVIEHRAVLSQLAGLGVRLALDDFGTGYSSLAELVTLPFAEVKLAAEFLTAPATAHTDQADDPEAPRASDVPHGAARESGAHVEATRHGATRDSAARIAVVRHVVGLCHALGLTVTAEGIETVEQEKALREAGCDHGQGYLFGHPEPHLP</sequence>
<dbReference type="Gene3D" id="3.20.20.450">
    <property type="entry name" value="EAL domain"/>
    <property type="match status" value="1"/>
</dbReference>